<name>A0A2A5T5T2_9GAMM</name>
<dbReference type="Pfam" id="PF13612">
    <property type="entry name" value="DDE_Tnp_1_3"/>
    <property type="match status" value="1"/>
</dbReference>
<dbReference type="GeneID" id="66953160"/>
<dbReference type="RefSeq" id="WP_199399284.1">
    <property type="nucleotide sequence ID" value="NZ_NBYY01000009.1"/>
</dbReference>
<protein>
    <recommendedName>
        <fullName evidence="1">Transposase DDE domain-containing protein</fullName>
    </recommendedName>
</protein>
<evidence type="ECO:0000313" key="3">
    <source>
        <dbReference type="Proteomes" id="UP000219020"/>
    </source>
</evidence>
<gene>
    <name evidence="2" type="ORF">BTN49_0471</name>
</gene>
<evidence type="ECO:0000259" key="1">
    <source>
        <dbReference type="Pfam" id="PF13612"/>
    </source>
</evidence>
<organism evidence="2 3">
    <name type="scientific">Candidatus Enterovibrio escicola</name>
    <dbReference type="NCBI Taxonomy" id="1927127"/>
    <lineage>
        <taxon>Bacteria</taxon>
        <taxon>Pseudomonadati</taxon>
        <taxon>Pseudomonadota</taxon>
        <taxon>Gammaproteobacteria</taxon>
        <taxon>Vibrionales</taxon>
        <taxon>Vibrionaceae</taxon>
        <taxon>Enterovibrio</taxon>
    </lineage>
</organism>
<accession>A0A2A5T5T2</accession>
<dbReference type="Proteomes" id="UP000219020">
    <property type="component" value="Unassembled WGS sequence"/>
</dbReference>
<dbReference type="AlphaFoldDB" id="A0A2A5T5T2"/>
<comment type="caution">
    <text evidence="2">The sequence shown here is derived from an EMBL/GenBank/DDBJ whole genome shotgun (WGS) entry which is preliminary data.</text>
</comment>
<reference evidence="3" key="1">
    <citation type="submission" date="2017-04" db="EMBL/GenBank/DDBJ databases">
        <title>Genome evolution of the luminous symbionts of deep sea anglerfish.</title>
        <authorList>
            <person name="Hendry T.A."/>
        </authorList>
    </citation>
    <scope>NUCLEOTIDE SEQUENCE [LARGE SCALE GENOMIC DNA]</scope>
</reference>
<keyword evidence="3" id="KW-1185">Reference proteome</keyword>
<feature type="domain" description="Transposase DDE" evidence="1">
    <location>
        <begin position="1"/>
        <end position="87"/>
    </location>
</feature>
<sequence length="100" mass="11482">MTTANVNNRNPVLEIGNELWGFLYGNKGYISGPLEREFTDKGVILITGVKKNMKPKMMKLWNRLMLRKRFIIEPVSDQLKNISQIEHFGTVVVSVLWATC</sequence>
<dbReference type="EMBL" id="NBYY01000009">
    <property type="protein sequence ID" value="PCS23503.1"/>
    <property type="molecule type" value="Genomic_DNA"/>
</dbReference>
<proteinExistence type="predicted"/>
<evidence type="ECO:0000313" key="2">
    <source>
        <dbReference type="EMBL" id="PCS23503.1"/>
    </source>
</evidence>
<dbReference type="InterPro" id="IPR025668">
    <property type="entry name" value="Tnp_DDE_dom"/>
</dbReference>